<keyword evidence="4 5" id="KW-0648">Protein biosynthesis</keyword>
<dbReference type="RefSeq" id="WP_138209861.1">
    <property type="nucleotide sequence ID" value="NZ_CBCRUQ010000004.1"/>
</dbReference>
<dbReference type="GO" id="GO:0019843">
    <property type="term" value="F:rRNA binding"/>
    <property type="evidence" value="ECO:0007669"/>
    <property type="project" value="UniProtKB-UniRule"/>
</dbReference>
<proteinExistence type="inferred from homology"/>
<reference evidence="7 8" key="1">
    <citation type="submission" date="2019-05" db="EMBL/GenBank/DDBJ databases">
        <authorList>
            <consortium name="Pathogen Informatics"/>
        </authorList>
    </citation>
    <scope>NUCLEOTIDE SEQUENCE [LARGE SCALE GENOMIC DNA]</scope>
    <source>
        <strain evidence="7 8">NCTC503</strain>
    </source>
</reference>
<evidence type="ECO:0000256" key="4">
    <source>
        <dbReference type="ARBA" id="ARBA00022917"/>
    </source>
</evidence>
<feature type="domain" description="NFACT RNA-binding" evidence="6">
    <location>
        <begin position="452"/>
        <end position="547"/>
    </location>
</feature>
<dbReference type="OrthoDB" id="9766163at2"/>
<dbReference type="GO" id="GO:0043023">
    <property type="term" value="F:ribosomal large subunit binding"/>
    <property type="evidence" value="ECO:0007669"/>
    <property type="project" value="UniProtKB-UniRule"/>
</dbReference>
<evidence type="ECO:0000256" key="1">
    <source>
        <dbReference type="ARBA" id="ARBA00022555"/>
    </source>
</evidence>
<comment type="function">
    <text evidence="5">Key component of the ribosome quality control system (RQC), a ribosome-associated complex that mediates the extraction of incompletely synthesized nascent chains from stalled ribosomes and their subsequent degradation. RqcH recruits Ala-charged tRNA, and with RqcP directs the elongation of stalled nascent chains on 50S ribosomal subunits, leading to non-templated C-terminal alanine extensions (Ala tail). The Ala tail promotes nascent chain degradation. May add between 1 and at least 8 Ala residues. Binds to stalled 50S ribosomal subunits.</text>
</comment>
<comment type="subunit">
    <text evidence="5">Associates with stalled 50S ribosomal subunits. Binds to RqcP.</text>
</comment>
<evidence type="ECO:0000256" key="2">
    <source>
        <dbReference type="ARBA" id="ARBA00022730"/>
    </source>
</evidence>
<dbReference type="GO" id="GO:1990112">
    <property type="term" value="C:RQC complex"/>
    <property type="evidence" value="ECO:0007669"/>
    <property type="project" value="TreeGrafter"/>
</dbReference>
<dbReference type="Pfam" id="PF05833">
    <property type="entry name" value="NFACT_N"/>
    <property type="match status" value="1"/>
</dbReference>
<dbReference type="InterPro" id="IPR051608">
    <property type="entry name" value="RQC_Subunit_NEMF"/>
</dbReference>
<dbReference type="Pfam" id="PF05670">
    <property type="entry name" value="NFACT-R_1"/>
    <property type="match status" value="1"/>
</dbReference>
<dbReference type="InterPro" id="IPR008532">
    <property type="entry name" value="NFACT_RNA-bd"/>
</dbReference>
<dbReference type="GO" id="GO:0072344">
    <property type="term" value="P:rescue of stalled ribosome"/>
    <property type="evidence" value="ECO:0007669"/>
    <property type="project" value="UniProtKB-UniRule"/>
</dbReference>
<dbReference type="AlphaFoldDB" id="A0A4U9RAS7"/>
<evidence type="ECO:0000256" key="5">
    <source>
        <dbReference type="HAMAP-Rule" id="MF_00844"/>
    </source>
</evidence>
<dbReference type="InterPro" id="IPR043682">
    <property type="entry name" value="RqcH_bacterial"/>
</dbReference>
<protein>
    <recommendedName>
        <fullName evidence="5">Rqc2 homolog RqcH</fullName>
        <shortName evidence="5">RqcH</shortName>
    </recommendedName>
</protein>
<evidence type="ECO:0000259" key="6">
    <source>
        <dbReference type="Pfam" id="PF05670"/>
    </source>
</evidence>
<dbReference type="GO" id="GO:0000049">
    <property type="term" value="F:tRNA binding"/>
    <property type="evidence" value="ECO:0007669"/>
    <property type="project" value="UniProtKB-UniRule"/>
</dbReference>
<name>A0A4U9RAS7_HATHI</name>
<organism evidence="7 8">
    <name type="scientific">Hathewaya histolytica</name>
    <name type="common">Clostridium histolyticum</name>
    <dbReference type="NCBI Taxonomy" id="1498"/>
    <lineage>
        <taxon>Bacteria</taxon>
        <taxon>Bacillati</taxon>
        <taxon>Bacillota</taxon>
        <taxon>Clostridia</taxon>
        <taxon>Eubacteriales</taxon>
        <taxon>Clostridiaceae</taxon>
        <taxon>Hathewaya</taxon>
    </lineage>
</organism>
<keyword evidence="3 5" id="KW-0694">RNA-binding</keyword>
<dbReference type="Proteomes" id="UP000308489">
    <property type="component" value="Chromosome 1"/>
</dbReference>
<evidence type="ECO:0000256" key="3">
    <source>
        <dbReference type="ARBA" id="ARBA00022884"/>
    </source>
</evidence>
<dbReference type="PANTHER" id="PTHR15239:SF6">
    <property type="entry name" value="RIBOSOME QUALITY CONTROL COMPLEX SUBUNIT NEMF"/>
    <property type="match status" value="1"/>
</dbReference>
<dbReference type="FunFam" id="2.30.310.10:FF:000004">
    <property type="entry name" value="Fibronectin-binding protein A"/>
    <property type="match status" value="1"/>
</dbReference>
<dbReference type="Gene3D" id="2.30.310.10">
    <property type="entry name" value="ibrinogen binding protein from staphylococcus aureus domain"/>
    <property type="match status" value="1"/>
</dbReference>
<dbReference type="PANTHER" id="PTHR15239">
    <property type="entry name" value="NUCLEAR EXPORT MEDIATOR FACTOR NEMF"/>
    <property type="match status" value="1"/>
</dbReference>
<sequence>MPLDGIYLNSIKNELSDLMINCKIDKINQPEKDEIHLTFNKNRKNHRLLISSNASYPRIHITKNSKSNPISPPMFCMVLRKYLTNSRVISIEQIGLDRILKINFESTDELGFNSIYSLIIEIMGRHSNITLVRERDNVIMDSIKHITPEVNSYRSLYTGLKYVSPPKNDKLNLLRLNYDSFKEYTRNKEFNENFFSIIFEGVSKTLSKAMFSDFNKEFDDLTLKNLYTFLENFKNKIFKRNYSYTLYSKEKSLKDFYCFSLGNLSALDTTNFESSSELLDYFYFEKDKQNRLNSKSSDLQKLVLNNIERCEKKLDVLNKTLNDCKEKDDFNLKGELLTANIYAISKGMKSIKVQNYYLDTLDEVEIKLDSNLTPSENVQWYYKKYNKLKKSEQMALIHIENTKEEITYLNSVLNNIYNIESADEISEIRNELVEASYIKFSKKNSKKDKKSKPYHFISTDGNDIYVGKNNLQNDYLTLKFAHKNDIWLHSKNIPGSHVIIKNQGSISEQTLLEAANLAAYYSKGRESTKIEIDYTEVKNVKKPSGAKPGMVIYYTNKTLVIDPVKPSLNKA</sequence>
<keyword evidence="1 5" id="KW-0820">tRNA-binding</keyword>
<keyword evidence="2 5" id="KW-0699">rRNA-binding</keyword>
<dbReference type="EMBL" id="LR590481">
    <property type="protein sequence ID" value="VTQ88018.1"/>
    <property type="molecule type" value="Genomic_DNA"/>
</dbReference>
<dbReference type="HAMAP" id="MF_00844_B">
    <property type="entry name" value="RqcH_B"/>
    <property type="match status" value="1"/>
</dbReference>
<accession>A0A4U9RAS7</accession>
<evidence type="ECO:0000313" key="8">
    <source>
        <dbReference type="Proteomes" id="UP000308489"/>
    </source>
</evidence>
<gene>
    <name evidence="5" type="primary">rqcH</name>
    <name evidence="7" type="ORF">NCTC503_01170</name>
</gene>
<keyword evidence="8" id="KW-1185">Reference proteome</keyword>
<evidence type="ECO:0000313" key="7">
    <source>
        <dbReference type="EMBL" id="VTQ88018.1"/>
    </source>
</evidence>
<comment type="similarity">
    <text evidence="5">Belongs to the NEMF family.</text>
</comment>
<dbReference type="KEGG" id="hhw:NCTC503_01170"/>